<evidence type="ECO:0000256" key="9">
    <source>
        <dbReference type="ARBA" id="ARBA00033473"/>
    </source>
</evidence>
<evidence type="ECO:0000256" key="4">
    <source>
        <dbReference type="ARBA" id="ARBA00022801"/>
    </source>
</evidence>
<organism evidence="12 13">
    <name type="scientific">Candida dubliniensis (strain CD36 / ATCC MYA-646 / CBS 7987 / NCPF 3949 / NRRL Y-17841)</name>
    <name type="common">Yeast</name>
    <dbReference type="NCBI Taxonomy" id="573826"/>
    <lineage>
        <taxon>Eukaryota</taxon>
        <taxon>Fungi</taxon>
        <taxon>Dikarya</taxon>
        <taxon>Ascomycota</taxon>
        <taxon>Saccharomycotina</taxon>
        <taxon>Pichiomycetes</taxon>
        <taxon>Debaryomycetaceae</taxon>
        <taxon>Candida/Lodderomyces clade</taxon>
        <taxon>Candida</taxon>
    </lineage>
</organism>
<proteinExistence type="inferred from homology"/>
<evidence type="ECO:0000256" key="6">
    <source>
        <dbReference type="ARBA" id="ARBA00023295"/>
    </source>
</evidence>
<dbReference type="InterPro" id="IPR012341">
    <property type="entry name" value="6hp_glycosidase-like_sf"/>
</dbReference>
<comment type="similarity">
    <text evidence="2">Belongs to the glycosyl hydrolase 15 family.</text>
</comment>
<sequence>MRSLSLSFNLFIIFIINLGYVNSFLIPIKGLNLLPLQQQKHQQSIFSNNFKSTPSPTSFDDWLVFQKQVCLNSILNNIGGDFTIDNKDLLPGVVIASPSTSNPDYYYQWTRDSAIIINILIDHVSQTPLYFKKNSTSSLIRIIESYIFNNQVLQQLPNLSGDVDNLQNLGEPKFHVNLTAFNESWGRPQRDGPGLRSITIMNYLSLLNNTEQITTFSNLTINDTQKIYHDIIKPDLQYSIEYWQFEGFDLWEEIKGIHFFTSLIQLKSLTMGLKFAEFYNDSFEFRLDLMNSIKLLTKYIELEAGFINGADSDDDESEQQLLSKSYIISSPKFFYTKSRSGLDIATILAVLYTHNNNDEVDDFPFDVDNGLVLTTLRYLIQDMTFRYPINFQDNFQGVALGRYPEDIYDGHGKSEGNPWFISTATASELIYRLIYKLKLNNQDIIIDQHNIEFYEQFIQSITAISSNNKQNLKDHTISGHPIMIINKDDQLYDELINKLFHYADGFLKVVQKHIDNNGDMNEQFNKYIGFMQGAKKLTWSYGAVFTAINWRNKTLSIL</sequence>
<evidence type="ECO:0000256" key="8">
    <source>
        <dbReference type="ARBA" id="ARBA00033442"/>
    </source>
</evidence>
<keyword evidence="7" id="KW-0624">Polysaccharide degradation</keyword>
<evidence type="ECO:0000313" key="13">
    <source>
        <dbReference type="Proteomes" id="UP000002605"/>
    </source>
</evidence>
<dbReference type="VEuPathDB" id="FungiDB:CD36_81250"/>
<feature type="domain" description="GH15-like" evidence="10">
    <location>
        <begin position="89"/>
        <end position="548"/>
    </location>
</feature>
<evidence type="ECO:0000313" key="12">
    <source>
        <dbReference type="EMBL" id="CAX42655.1"/>
    </source>
</evidence>
<dbReference type="AlphaFoldDB" id="B9WDA3"/>
<evidence type="ECO:0000259" key="10">
    <source>
        <dbReference type="Pfam" id="PF00723"/>
    </source>
</evidence>
<evidence type="ECO:0000256" key="2">
    <source>
        <dbReference type="ARBA" id="ARBA00006188"/>
    </source>
</evidence>
<dbReference type="HOGENOM" id="CLU_012173_2_0_1"/>
<keyword evidence="5" id="KW-0119">Carbohydrate metabolism</keyword>
<evidence type="ECO:0000256" key="3">
    <source>
        <dbReference type="ARBA" id="ARBA00012593"/>
    </source>
</evidence>
<dbReference type="InterPro" id="IPR008928">
    <property type="entry name" value="6-hairpin_glycosidase_sf"/>
</dbReference>
<dbReference type="EMBL" id="FM992690">
    <property type="protein sequence ID" value="CAX42655.1"/>
    <property type="molecule type" value="Genomic_DNA"/>
</dbReference>
<reference evidence="12 13" key="1">
    <citation type="journal article" date="2009" name="Genome Res.">
        <title>Comparative genomics of the fungal pathogens Candida dubliniensis and Candida albicans.</title>
        <authorList>
            <person name="Jackson A.P."/>
            <person name="Gamble J.A."/>
            <person name="Yeomans T."/>
            <person name="Moran G.P."/>
            <person name="Saunders D."/>
            <person name="Harris D."/>
            <person name="Aslett M."/>
            <person name="Barrell J.F."/>
            <person name="Butler G."/>
            <person name="Citiulo F."/>
            <person name="Coleman D.C."/>
            <person name="de Groot P.W.J."/>
            <person name="Goodwin T.J."/>
            <person name="Quail M.A."/>
            <person name="McQuillan J."/>
            <person name="Munro C.A."/>
            <person name="Pain A."/>
            <person name="Poulter R.T."/>
            <person name="Rajandream M.A."/>
            <person name="Renauld H."/>
            <person name="Spiering M.J."/>
            <person name="Tivey A."/>
            <person name="Gow N.A.R."/>
            <person name="Barrell B."/>
            <person name="Sullivan D.J."/>
            <person name="Berriman M."/>
        </authorList>
    </citation>
    <scope>NUCLEOTIDE SEQUENCE [LARGE SCALE GENOMIC DNA]</scope>
    <source>
        <strain evidence="13">CD36 / ATCC MYA-646 / CBS 7987 / NCPF 3949 / NRRL Y-17841</strain>
    </source>
</reference>
<evidence type="ECO:0000256" key="5">
    <source>
        <dbReference type="ARBA" id="ARBA00023277"/>
    </source>
</evidence>
<dbReference type="eggNOG" id="ENOG502QPM2">
    <property type="taxonomic scope" value="Eukaryota"/>
</dbReference>
<evidence type="ECO:0000313" key="11">
    <source>
        <dbReference type="CGD" id="CAL0000167916"/>
    </source>
</evidence>
<keyword evidence="6 12" id="KW-0326">Glycosidase</keyword>
<name>B9WDA3_CANDC</name>
<dbReference type="PANTHER" id="PTHR31616">
    <property type="entry name" value="TREHALASE"/>
    <property type="match status" value="1"/>
</dbReference>
<keyword evidence="13" id="KW-1185">Reference proteome</keyword>
<dbReference type="GO" id="GO:0000324">
    <property type="term" value="C:fungal-type vacuole"/>
    <property type="evidence" value="ECO:0007669"/>
    <property type="project" value="TreeGrafter"/>
</dbReference>
<gene>
    <name evidence="11" type="ordered locus">Cd36_81250</name>
    <name evidence="12" type="ORF">CD36_81250</name>
</gene>
<dbReference type="Pfam" id="PF00723">
    <property type="entry name" value="Glyco_hydro_15"/>
    <property type="match status" value="1"/>
</dbReference>
<dbReference type="RefSeq" id="XP_002419070.1">
    <property type="nucleotide sequence ID" value="XM_002419025.1"/>
</dbReference>
<dbReference type="OrthoDB" id="6123450at2759"/>
<dbReference type="InterPro" id="IPR000165">
    <property type="entry name" value="Glucoamylase"/>
</dbReference>
<dbReference type="Proteomes" id="UP000002605">
    <property type="component" value="Chromosome 3"/>
</dbReference>
<dbReference type="Gene3D" id="1.50.10.10">
    <property type="match status" value="1"/>
</dbReference>
<protein>
    <recommendedName>
        <fullName evidence="3">glucan 1,4-alpha-glucosidase</fullName>
        <ecNumber evidence="3">3.2.1.3</ecNumber>
    </recommendedName>
    <alternativeName>
        <fullName evidence="9">1,4-alpha-D-glucan glucohydrolase</fullName>
    </alternativeName>
    <alternativeName>
        <fullName evidence="8">Glucan 1,4-alpha-glucosidase</fullName>
    </alternativeName>
</protein>
<evidence type="ECO:0000256" key="7">
    <source>
        <dbReference type="ARBA" id="ARBA00023326"/>
    </source>
</evidence>
<accession>B9WDA3</accession>
<dbReference type="InterPro" id="IPR011613">
    <property type="entry name" value="GH15-like"/>
</dbReference>
<dbReference type="CGD" id="CAL0000167916">
    <property type="gene designation" value="Cd36_81250"/>
</dbReference>
<dbReference type="GO" id="GO:0004339">
    <property type="term" value="F:glucan 1,4-alpha-glucosidase activity"/>
    <property type="evidence" value="ECO:0007669"/>
    <property type="project" value="UniProtKB-EC"/>
</dbReference>
<dbReference type="KEGG" id="cdu:CD36_81250"/>
<dbReference type="GO" id="GO:0000272">
    <property type="term" value="P:polysaccharide catabolic process"/>
    <property type="evidence" value="ECO:0007669"/>
    <property type="project" value="UniProtKB-KW"/>
</dbReference>
<dbReference type="PRINTS" id="PR00736">
    <property type="entry name" value="GLHYDRLASE15"/>
</dbReference>
<dbReference type="CAZy" id="GH15">
    <property type="family name" value="Glycoside Hydrolase Family 15"/>
</dbReference>
<dbReference type="SUPFAM" id="SSF48208">
    <property type="entry name" value="Six-hairpin glycosidases"/>
    <property type="match status" value="1"/>
</dbReference>
<dbReference type="EC" id="3.2.1.3" evidence="3"/>
<dbReference type="GeneID" id="8047014"/>
<keyword evidence="4 12" id="KW-0378">Hydrolase</keyword>
<evidence type="ECO:0000256" key="1">
    <source>
        <dbReference type="ARBA" id="ARBA00001863"/>
    </source>
</evidence>
<dbReference type="PANTHER" id="PTHR31616:SF9">
    <property type="entry name" value="GLUCOAMYLASE, INTRACELLULAR SPORULATION-SPECIFIC"/>
    <property type="match status" value="1"/>
</dbReference>
<comment type="catalytic activity">
    <reaction evidence="1">
        <text>Hydrolysis of terminal (1-&gt;4)-linked alpha-D-glucose residues successively from non-reducing ends of the chains with release of beta-D-glucose.</text>
        <dbReference type="EC" id="3.2.1.3"/>
    </reaction>
</comment>